<keyword evidence="2" id="KW-0805">Transcription regulation</keyword>
<evidence type="ECO:0000256" key="2">
    <source>
        <dbReference type="ARBA" id="ARBA00023015"/>
    </source>
</evidence>
<gene>
    <name evidence="6" type="ORF">EJ02DRAFT_341179</name>
</gene>
<evidence type="ECO:0000256" key="1">
    <source>
        <dbReference type="ARBA" id="ARBA00004123"/>
    </source>
</evidence>
<name>A0A6A5SUJ6_9PLEO</name>
<evidence type="ECO:0000256" key="4">
    <source>
        <dbReference type="ARBA" id="ARBA00023163"/>
    </source>
</evidence>
<keyword evidence="4" id="KW-0804">Transcription</keyword>
<dbReference type="GO" id="GO:0000976">
    <property type="term" value="F:transcription cis-regulatory region binding"/>
    <property type="evidence" value="ECO:0007669"/>
    <property type="project" value="TreeGrafter"/>
</dbReference>
<evidence type="ECO:0000256" key="5">
    <source>
        <dbReference type="ARBA" id="ARBA00023242"/>
    </source>
</evidence>
<evidence type="ECO:0000313" key="6">
    <source>
        <dbReference type="EMBL" id="KAF1944325.1"/>
    </source>
</evidence>
<accession>A0A6A5SUJ6</accession>
<evidence type="ECO:0008006" key="8">
    <source>
        <dbReference type="Google" id="ProtNLM"/>
    </source>
</evidence>
<dbReference type="PANTHER" id="PTHR31845:SF32">
    <property type="entry name" value="MISCELLANEOUS ZN(II)2CYS6 TRANSCRIPTION FACTOR (EUROFUNG)-RELATED"/>
    <property type="match status" value="1"/>
</dbReference>
<evidence type="ECO:0000256" key="3">
    <source>
        <dbReference type="ARBA" id="ARBA00023125"/>
    </source>
</evidence>
<comment type="subcellular location">
    <subcellularLocation>
        <location evidence="1">Nucleus</location>
    </subcellularLocation>
</comment>
<evidence type="ECO:0000313" key="7">
    <source>
        <dbReference type="Proteomes" id="UP000800038"/>
    </source>
</evidence>
<dbReference type="OrthoDB" id="1600564at2759"/>
<dbReference type="AlphaFoldDB" id="A0A6A5SUJ6"/>
<keyword evidence="5" id="KW-0539">Nucleus</keyword>
<dbReference type="Proteomes" id="UP000800038">
    <property type="component" value="Unassembled WGS sequence"/>
</dbReference>
<dbReference type="GO" id="GO:0000981">
    <property type="term" value="F:DNA-binding transcription factor activity, RNA polymerase II-specific"/>
    <property type="evidence" value="ECO:0007669"/>
    <property type="project" value="TreeGrafter"/>
</dbReference>
<organism evidence="6 7">
    <name type="scientific">Clathrospora elynae</name>
    <dbReference type="NCBI Taxonomy" id="706981"/>
    <lineage>
        <taxon>Eukaryota</taxon>
        <taxon>Fungi</taxon>
        <taxon>Dikarya</taxon>
        <taxon>Ascomycota</taxon>
        <taxon>Pezizomycotina</taxon>
        <taxon>Dothideomycetes</taxon>
        <taxon>Pleosporomycetidae</taxon>
        <taxon>Pleosporales</taxon>
        <taxon>Diademaceae</taxon>
        <taxon>Clathrospora</taxon>
    </lineage>
</organism>
<dbReference type="InterPro" id="IPR051089">
    <property type="entry name" value="prtT"/>
</dbReference>
<sequence length="363" mass="39681">MDLLQGLIVSIAWSTYFTHGKQFMGAMCGLARSLVNDIRLDKPVNSSGCPSIGPPGHVENKEARTNEGSKALLAVFTLSAYISMAFRSDPMAWSTQIEEACDMLSKNIESERDDILVTTARLARIVLSATEISRRALDDPTTAQYAMMAIEPLKLTLSTFKSTLTPGYHQHRSIISLIHSAEVSIYELALSQPPSPTSLSPYNQLPLDLKRIEYLTALLQTCKASKDHFLAGGLASITVPSMLIFPYCIKILHRLSTFKDVPGWDPTIVKQTVDIMQCLEQAAAMAERLNANFKEGTGENSIFAAAAENLRASAHNWSVPVSSEQDEGVGDSASFGTWNGGDGVDFPMADFSDDFWLPGTFNF</sequence>
<dbReference type="EMBL" id="ML976017">
    <property type="protein sequence ID" value="KAF1944325.1"/>
    <property type="molecule type" value="Genomic_DNA"/>
</dbReference>
<dbReference type="PANTHER" id="PTHR31845">
    <property type="entry name" value="FINGER DOMAIN PROTEIN, PUTATIVE-RELATED"/>
    <property type="match status" value="1"/>
</dbReference>
<reference evidence="6" key="1">
    <citation type="journal article" date="2020" name="Stud. Mycol.">
        <title>101 Dothideomycetes genomes: a test case for predicting lifestyles and emergence of pathogens.</title>
        <authorList>
            <person name="Haridas S."/>
            <person name="Albert R."/>
            <person name="Binder M."/>
            <person name="Bloem J."/>
            <person name="Labutti K."/>
            <person name="Salamov A."/>
            <person name="Andreopoulos B."/>
            <person name="Baker S."/>
            <person name="Barry K."/>
            <person name="Bills G."/>
            <person name="Bluhm B."/>
            <person name="Cannon C."/>
            <person name="Castanera R."/>
            <person name="Culley D."/>
            <person name="Daum C."/>
            <person name="Ezra D."/>
            <person name="Gonzalez J."/>
            <person name="Henrissat B."/>
            <person name="Kuo A."/>
            <person name="Liang C."/>
            <person name="Lipzen A."/>
            <person name="Lutzoni F."/>
            <person name="Magnuson J."/>
            <person name="Mondo S."/>
            <person name="Nolan M."/>
            <person name="Ohm R."/>
            <person name="Pangilinan J."/>
            <person name="Park H.-J."/>
            <person name="Ramirez L."/>
            <person name="Alfaro M."/>
            <person name="Sun H."/>
            <person name="Tritt A."/>
            <person name="Yoshinaga Y."/>
            <person name="Zwiers L.-H."/>
            <person name="Turgeon B."/>
            <person name="Goodwin S."/>
            <person name="Spatafora J."/>
            <person name="Crous P."/>
            <person name="Grigoriev I."/>
        </authorList>
    </citation>
    <scope>NUCLEOTIDE SEQUENCE</scope>
    <source>
        <strain evidence="6">CBS 161.51</strain>
    </source>
</reference>
<keyword evidence="3" id="KW-0238">DNA-binding</keyword>
<protein>
    <recommendedName>
        <fullName evidence="8">Transcription factor domain-containing protein</fullName>
    </recommendedName>
</protein>
<dbReference type="GO" id="GO:0005634">
    <property type="term" value="C:nucleus"/>
    <property type="evidence" value="ECO:0007669"/>
    <property type="project" value="UniProtKB-SubCell"/>
</dbReference>
<keyword evidence="7" id="KW-1185">Reference proteome</keyword>
<proteinExistence type="predicted"/>